<name>A0ABR3GX70_9PEZI</name>
<dbReference type="Proteomes" id="UP001447188">
    <property type="component" value="Unassembled WGS sequence"/>
</dbReference>
<keyword evidence="6" id="KW-1185">Reference proteome</keyword>
<evidence type="ECO:0000256" key="4">
    <source>
        <dbReference type="SAM" id="MobiDB-lite"/>
    </source>
</evidence>
<organism evidence="5 6">
    <name type="scientific">Discina gigas</name>
    <dbReference type="NCBI Taxonomy" id="1032678"/>
    <lineage>
        <taxon>Eukaryota</taxon>
        <taxon>Fungi</taxon>
        <taxon>Dikarya</taxon>
        <taxon>Ascomycota</taxon>
        <taxon>Pezizomycotina</taxon>
        <taxon>Pezizomycetes</taxon>
        <taxon>Pezizales</taxon>
        <taxon>Discinaceae</taxon>
        <taxon>Discina</taxon>
    </lineage>
</organism>
<keyword evidence="3" id="KW-0496">Mitochondrion</keyword>
<keyword evidence="3" id="KW-0472">Membrane</keyword>
<gene>
    <name evidence="5" type="ORF">Q9L58_000222</name>
</gene>
<keyword evidence="2" id="KW-1015">Disulfide bond</keyword>
<dbReference type="PANTHER" id="PTHR22977:SF5">
    <property type="entry name" value="COX ASSEMBLY MITOCHONDRIAL PROTEIN HOMOLOG"/>
    <property type="match status" value="1"/>
</dbReference>
<evidence type="ECO:0000256" key="3">
    <source>
        <dbReference type="RuleBase" id="RU364104"/>
    </source>
</evidence>
<proteinExistence type="inferred from homology"/>
<evidence type="ECO:0000256" key="1">
    <source>
        <dbReference type="ARBA" id="ARBA00007347"/>
    </source>
</evidence>
<reference evidence="5 6" key="1">
    <citation type="submission" date="2024-02" db="EMBL/GenBank/DDBJ databases">
        <title>Discinaceae phylogenomics.</title>
        <authorList>
            <person name="Dirks A.C."/>
            <person name="James T.Y."/>
        </authorList>
    </citation>
    <scope>NUCLEOTIDE SEQUENCE [LARGE SCALE GENOMIC DNA]</scope>
    <source>
        <strain evidence="5 6">ACD0624</strain>
    </source>
</reference>
<feature type="compositionally biased region" description="Basic and acidic residues" evidence="4">
    <location>
        <begin position="98"/>
        <end position="107"/>
    </location>
</feature>
<evidence type="ECO:0000256" key="2">
    <source>
        <dbReference type="ARBA" id="ARBA00023157"/>
    </source>
</evidence>
<keyword evidence="3" id="KW-0999">Mitochondrion inner membrane</keyword>
<dbReference type="EMBL" id="JBBBZM010000002">
    <property type="protein sequence ID" value="KAL0640558.1"/>
    <property type="molecule type" value="Genomic_DNA"/>
</dbReference>
<evidence type="ECO:0000313" key="6">
    <source>
        <dbReference type="Proteomes" id="UP001447188"/>
    </source>
</evidence>
<accession>A0ABR3GX70</accession>
<feature type="region of interest" description="Disordered" evidence="4">
    <location>
        <begin position="95"/>
        <end position="123"/>
    </location>
</feature>
<comment type="function">
    <text evidence="3">Required for mitochondrial cytochrome c oxidase (COX) assembly and respiration.</text>
</comment>
<comment type="caution">
    <text evidence="5">The sequence shown here is derived from an EMBL/GenBank/DDBJ whole genome shotgun (WGS) entry which is preliminary data.</text>
</comment>
<dbReference type="PANTHER" id="PTHR22977">
    <property type="entry name" value="COX ASSEMBLY MITOCHONDRIAL PROTEIN"/>
    <property type="match status" value="1"/>
</dbReference>
<protein>
    <recommendedName>
        <fullName evidence="3">COX assembly mitochondrial protein</fullName>
    </recommendedName>
</protein>
<evidence type="ECO:0000313" key="5">
    <source>
        <dbReference type="EMBL" id="KAL0640558.1"/>
    </source>
</evidence>
<sequence>MQAGTPSPAAVSPGTSILTKNPLPLSAYQEGQVRDIYYARVRGICGAEIKQFAECARNRTVSATWACRAERRSMNTCMVLNATPEQQDAARQQWFQQKMEKRRKDQAAEDAGQKVVGSKGAKK</sequence>
<comment type="subcellular location">
    <subcellularLocation>
        <location evidence="3">Mitochondrion inner membrane</location>
    </subcellularLocation>
</comment>
<dbReference type="InterPro" id="IPR013892">
    <property type="entry name" value="Cyt_c_biogenesis_Cmc1-like"/>
</dbReference>
<dbReference type="Pfam" id="PF08583">
    <property type="entry name" value="Cmc1"/>
    <property type="match status" value="1"/>
</dbReference>
<keyword evidence="3" id="KW-0143">Chaperone</keyword>
<comment type="similarity">
    <text evidence="1 3">Belongs to the CMC family.</text>
</comment>